<sequence>MLGCLDHLAEAVRGHDAGRGLYLRWSRGPAFDADTTSRDALTGVALPGLSANPLQVESWWGERSLRLWVARRLYDYKHLRERQPGQGVRAWLLAGREVARGPDNEPLVTQERAIAFVAEEALREARRLVTEQHDQWGSLDRRA</sequence>
<dbReference type="EMBL" id="BAAAGS010000011">
    <property type="protein sequence ID" value="GAA0522134.1"/>
    <property type="molecule type" value="Genomic_DNA"/>
</dbReference>
<comment type="caution">
    <text evidence="1">The sequence shown here is derived from an EMBL/GenBank/DDBJ whole genome shotgun (WGS) entry which is preliminary data.</text>
</comment>
<accession>A0ABP3MM85</accession>
<dbReference type="Proteomes" id="UP001500729">
    <property type="component" value="Unassembled WGS sequence"/>
</dbReference>
<dbReference type="InterPro" id="IPR046080">
    <property type="entry name" value="DUF6098"/>
</dbReference>
<name>A0ABP3MM85_SACER</name>
<gene>
    <name evidence="1" type="ORF">GCM10009533_21580</name>
</gene>
<evidence type="ECO:0000313" key="2">
    <source>
        <dbReference type="Proteomes" id="UP001500729"/>
    </source>
</evidence>
<reference evidence="2" key="1">
    <citation type="journal article" date="2019" name="Int. J. Syst. Evol. Microbiol.">
        <title>The Global Catalogue of Microorganisms (GCM) 10K type strain sequencing project: providing services to taxonomists for standard genome sequencing and annotation.</title>
        <authorList>
            <consortium name="The Broad Institute Genomics Platform"/>
            <consortium name="The Broad Institute Genome Sequencing Center for Infectious Disease"/>
            <person name="Wu L."/>
            <person name="Ma J."/>
        </authorList>
    </citation>
    <scope>NUCLEOTIDE SEQUENCE [LARGE SCALE GENOMIC DNA]</scope>
    <source>
        <strain evidence="2">JCM 10303</strain>
    </source>
</reference>
<organism evidence="1 2">
    <name type="scientific">Saccharopolyspora erythraea</name>
    <name type="common">Streptomyces erythraeus</name>
    <dbReference type="NCBI Taxonomy" id="1836"/>
    <lineage>
        <taxon>Bacteria</taxon>
        <taxon>Bacillati</taxon>
        <taxon>Actinomycetota</taxon>
        <taxon>Actinomycetes</taxon>
        <taxon>Pseudonocardiales</taxon>
        <taxon>Pseudonocardiaceae</taxon>
        <taxon>Saccharopolyspora</taxon>
    </lineage>
</organism>
<dbReference type="Pfam" id="PF19593">
    <property type="entry name" value="DUF6098"/>
    <property type="match status" value="1"/>
</dbReference>
<evidence type="ECO:0000313" key="1">
    <source>
        <dbReference type="EMBL" id="GAA0522134.1"/>
    </source>
</evidence>
<proteinExistence type="predicted"/>
<keyword evidence="2" id="KW-1185">Reference proteome</keyword>
<protein>
    <submittedName>
        <fullName evidence="1">Uncharacterized protein</fullName>
    </submittedName>
</protein>